<organism evidence="2 3">
    <name type="scientific">Coprinopsis marcescibilis</name>
    <name type="common">Agaric fungus</name>
    <name type="synonym">Psathyrella marcescibilis</name>
    <dbReference type="NCBI Taxonomy" id="230819"/>
    <lineage>
        <taxon>Eukaryota</taxon>
        <taxon>Fungi</taxon>
        <taxon>Dikarya</taxon>
        <taxon>Basidiomycota</taxon>
        <taxon>Agaricomycotina</taxon>
        <taxon>Agaricomycetes</taxon>
        <taxon>Agaricomycetidae</taxon>
        <taxon>Agaricales</taxon>
        <taxon>Agaricineae</taxon>
        <taxon>Psathyrellaceae</taxon>
        <taxon>Coprinopsis</taxon>
    </lineage>
</organism>
<dbReference type="OrthoDB" id="64477at2759"/>
<dbReference type="Proteomes" id="UP000307440">
    <property type="component" value="Unassembled WGS sequence"/>
</dbReference>
<dbReference type="PANTHER" id="PTHR43610">
    <property type="entry name" value="BLL6696 PROTEIN"/>
    <property type="match status" value="1"/>
</dbReference>
<dbReference type="AlphaFoldDB" id="A0A5C3L1R4"/>
<dbReference type="InterPro" id="IPR016181">
    <property type="entry name" value="Acyl_CoA_acyltransferase"/>
</dbReference>
<keyword evidence="2" id="KW-0012">Acyltransferase</keyword>
<dbReference type="SUPFAM" id="SSF55729">
    <property type="entry name" value="Acyl-CoA N-acyltransferases (Nat)"/>
    <property type="match status" value="1"/>
</dbReference>
<proteinExistence type="predicted"/>
<name>A0A5C3L1R4_COPMA</name>
<dbReference type="STRING" id="230819.A0A5C3L1R4"/>
<dbReference type="InterPro" id="IPR000182">
    <property type="entry name" value="GNAT_dom"/>
</dbReference>
<dbReference type="EMBL" id="ML210174">
    <property type="protein sequence ID" value="TFK26483.1"/>
    <property type="molecule type" value="Genomic_DNA"/>
</dbReference>
<keyword evidence="2" id="KW-0808">Transferase</keyword>
<dbReference type="GO" id="GO:0016747">
    <property type="term" value="F:acyltransferase activity, transferring groups other than amino-acyl groups"/>
    <property type="evidence" value="ECO:0007669"/>
    <property type="project" value="InterPro"/>
</dbReference>
<dbReference type="PANTHER" id="PTHR43610:SF1">
    <property type="entry name" value="N-ACETYLTRANSFERASE DOMAIN-CONTAINING PROTEIN"/>
    <property type="match status" value="1"/>
</dbReference>
<evidence type="ECO:0000313" key="2">
    <source>
        <dbReference type="EMBL" id="TFK26483.1"/>
    </source>
</evidence>
<dbReference type="Pfam" id="PF13302">
    <property type="entry name" value="Acetyltransf_3"/>
    <property type="match status" value="1"/>
</dbReference>
<reference evidence="2 3" key="1">
    <citation type="journal article" date="2019" name="Nat. Ecol. Evol.">
        <title>Megaphylogeny resolves global patterns of mushroom evolution.</title>
        <authorList>
            <person name="Varga T."/>
            <person name="Krizsan K."/>
            <person name="Foldi C."/>
            <person name="Dima B."/>
            <person name="Sanchez-Garcia M."/>
            <person name="Sanchez-Ramirez S."/>
            <person name="Szollosi G.J."/>
            <person name="Szarkandi J.G."/>
            <person name="Papp V."/>
            <person name="Albert L."/>
            <person name="Andreopoulos W."/>
            <person name="Angelini C."/>
            <person name="Antonin V."/>
            <person name="Barry K.W."/>
            <person name="Bougher N.L."/>
            <person name="Buchanan P."/>
            <person name="Buyck B."/>
            <person name="Bense V."/>
            <person name="Catcheside P."/>
            <person name="Chovatia M."/>
            <person name="Cooper J."/>
            <person name="Damon W."/>
            <person name="Desjardin D."/>
            <person name="Finy P."/>
            <person name="Geml J."/>
            <person name="Haridas S."/>
            <person name="Hughes K."/>
            <person name="Justo A."/>
            <person name="Karasinski D."/>
            <person name="Kautmanova I."/>
            <person name="Kiss B."/>
            <person name="Kocsube S."/>
            <person name="Kotiranta H."/>
            <person name="LaButti K.M."/>
            <person name="Lechner B.E."/>
            <person name="Liimatainen K."/>
            <person name="Lipzen A."/>
            <person name="Lukacs Z."/>
            <person name="Mihaltcheva S."/>
            <person name="Morgado L.N."/>
            <person name="Niskanen T."/>
            <person name="Noordeloos M.E."/>
            <person name="Ohm R.A."/>
            <person name="Ortiz-Santana B."/>
            <person name="Ovrebo C."/>
            <person name="Racz N."/>
            <person name="Riley R."/>
            <person name="Savchenko A."/>
            <person name="Shiryaev A."/>
            <person name="Soop K."/>
            <person name="Spirin V."/>
            <person name="Szebenyi C."/>
            <person name="Tomsovsky M."/>
            <person name="Tulloss R.E."/>
            <person name="Uehling J."/>
            <person name="Grigoriev I.V."/>
            <person name="Vagvolgyi C."/>
            <person name="Papp T."/>
            <person name="Martin F.M."/>
            <person name="Miettinen O."/>
            <person name="Hibbett D.S."/>
            <person name="Nagy L.G."/>
        </authorList>
    </citation>
    <scope>NUCLEOTIDE SEQUENCE [LARGE SCALE GENOMIC DNA]</scope>
    <source>
        <strain evidence="2 3">CBS 121175</strain>
    </source>
</reference>
<evidence type="ECO:0000313" key="3">
    <source>
        <dbReference type="Proteomes" id="UP000307440"/>
    </source>
</evidence>
<protein>
    <submittedName>
        <fullName evidence="2">Acyl-CoA N-acyltransferase</fullName>
    </submittedName>
</protein>
<feature type="domain" description="N-acetyltransferase" evidence="1">
    <location>
        <begin position="27"/>
        <end position="177"/>
    </location>
</feature>
<sequence>MAEVALYTPDKRIRFTLPSPAEDEAIAKLRTDPINRRFLRFLPESVSAAQVAHFRETRSKDPRNLDFVISYLDDEGNYQFSGVCNVFLIDETHLWGDAGIWISSDRQGQGLTTPIMYLLLEHVIEQRGLHRISFQTGIDNAPMRGWLEKAAGIRNEGQFKNCWKEPAGGWLDVMSYGVTADEWVDRVKPTLQKKMKERGVGLPKEEA</sequence>
<evidence type="ECO:0000259" key="1">
    <source>
        <dbReference type="PROSITE" id="PS51186"/>
    </source>
</evidence>
<dbReference type="Gene3D" id="3.40.630.30">
    <property type="match status" value="1"/>
</dbReference>
<accession>A0A5C3L1R4</accession>
<dbReference type="PROSITE" id="PS51186">
    <property type="entry name" value="GNAT"/>
    <property type="match status" value="1"/>
</dbReference>
<gene>
    <name evidence="2" type="ORF">FA15DRAFT_667365</name>
</gene>
<keyword evidence="3" id="KW-1185">Reference proteome</keyword>